<dbReference type="AlphaFoldDB" id="A0A381E404"/>
<dbReference type="InterPro" id="IPR000836">
    <property type="entry name" value="PRTase_dom"/>
</dbReference>
<evidence type="ECO:0000259" key="13">
    <source>
        <dbReference type="PROSITE" id="PS51192"/>
    </source>
</evidence>
<dbReference type="SMART" id="SM00490">
    <property type="entry name" value="HELICc"/>
    <property type="match status" value="1"/>
</dbReference>
<sequence>MRAQWREVLRQAVGNPAADFHPGQWEAMDALVNQRKKLLVVERTGWGKSLVYFLSAKMMREKGMGPTIIISPLLALMRNQIESARRFGVTAASINSTNVEEWDAVAIRLHRDEIDCLLISPERLANDSFIDRVLNPIISRIAMLVIDEAHCISDWGHDFRPDYRRIGNILRLLPPNTPVLCTTATANDRVVADIRAQIGNIEVQRGPLVRENLYLQTLHLPDQAARLAWLAQVLPKLHHPAIIYTLTVNDSEYVAAWLQQNGIRAEAYYGTMDNSSPADGNARREQLESLLYHHELQALVATSALGMGYDQPDLSFICHYQMPGSVIAYYQQVGRAGRGIAQAAGVLMLGTEDSEIHDYFRCSAFPPEQHVREILSALEQSDGLNLREIEACCNLRRGQIKKVLKLLSVENPAPVIKVGSQWRRTATPYHMDHARIARLTAQREQEWAQMQDYLHSTDCRMQYLRHALDDHSSDGTPCGKCDNCRDTPALPVQLDPTLVAQATTYLRNLTLPIKPRRQISGNPLQQYRFPPYLKELAAQEGRILARWNSGAWGRLIAEGKHSGHFSDELVAAMADMINKRWHPDPAPQWVCAIPSLRHPALVPDFARRLAARLNLPYIDALHKVRDNPPQKEQNNSYHQCANLDGVFAVTAGIPHTPVLLIDDITDSGWTFTIAAALLRQAGSGVVYPAALATSANKD</sequence>
<dbReference type="GO" id="GO:0016787">
    <property type="term" value="F:hydrolase activity"/>
    <property type="evidence" value="ECO:0007669"/>
    <property type="project" value="UniProtKB-KW"/>
</dbReference>
<dbReference type="PANTHER" id="PTHR13710:SF105">
    <property type="entry name" value="ATP-DEPENDENT DNA HELICASE Q1"/>
    <property type="match status" value="1"/>
</dbReference>
<dbReference type="NCBIfam" id="TIGR00614">
    <property type="entry name" value="recQ_fam"/>
    <property type="match status" value="1"/>
</dbReference>
<dbReference type="InterPro" id="IPR014001">
    <property type="entry name" value="Helicase_ATP-bd"/>
</dbReference>
<gene>
    <name evidence="15" type="primary">recQ</name>
    <name evidence="15" type="ORF">NCTC13294_00882</name>
</gene>
<dbReference type="GO" id="GO:0005524">
    <property type="term" value="F:ATP binding"/>
    <property type="evidence" value="ECO:0007669"/>
    <property type="project" value="UniProtKB-KW"/>
</dbReference>
<comment type="catalytic activity">
    <reaction evidence="9">
        <text>Couples ATP hydrolysis with the unwinding of duplex DNA by translocating in the 3'-5' direction.</text>
        <dbReference type="EC" id="5.6.2.4"/>
    </reaction>
</comment>
<dbReference type="GO" id="GO:0043590">
    <property type="term" value="C:bacterial nucleoid"/>
    <property type="evidence" value="ECO:0007669"/>
    <property type="project" value="TreeGrafter"/>
</dbReference>
<dbReference type="Gene3D" id="1.10.10.10">
    <property type="entry name" value="Winged helix-like DNA-binding domain superfamily/Winged helix DNA-binding domain"/>
    <property type="match status" value="1"/>
</dbReference>
<proteinExistence type="inferred from homology"/>
<evidence type="ECO:0000256" key="1">
    <source>
        <dbReference type="ARBA" id="ARBA00005446"/>
    </source>
</evidence>
<dbReference type="Pfam" id="PF16124">
    <property type="entry name" value="RecQ_Zn_bind"/>
    <property type="match status" value="1"/>
</dbReference>
<keyword evidence="5 15" id="KW-0347">Helicase</keyword>
<dbReference type="GO" id="GO:0003677">
    <property type="term" value="F:DNA binding"/>
    <property type="evidence" value="ECO:0007669"/>
    <property type="project" value="UniProtKB-KW"/>
</dbReference>
<dbReference type="GO" id="GO:0006281">
    <property type="term" value="P:DNA repair"/>
    <property type="evidence" value="ECO:0007669"/>
    <property type="project" value="TreeGrafter"/>
</dbReference>
<keyword evidence="2" id="KW-0479">Metal-binding</keyword>
<keyword evidence="4 15" id="KW-0378">Hydrolase</keyword>
<evidence type="ECO:0000256" key="4">
    <source>
        <dbReference type="ARBA" id="ARBA00022801"/>
    </source>
</evidence>
<dbReference type="Pfam" id="PF00271">
    <property type="entry name" value="Helicase_C"/>
    <property type="match status" value="1"/>
</dbReference>
<evidence type="ECO:0000313" key="16">
    <source>
        <dbReference type="Proteomes" id="UP000254572"/>
    </source>
</evidence>
<dbReference type="InterPro" id="IPR027417">
    <property type="entry name" value="P-loop_NTPase"/>
</dbReference>
<dbReference type="CDD" id="cd06223">
    <property type="entry name" value="PRTases_typeI"/>
    <property type="match status" value="1"/>
</dbReference>
<dbReference type="InterPro" id="IPR029057">
    <property type="entry name" value="PRTase-like"/>
</dbReference>
<dbReference type="GO" id="GO:0030894">
    <property type="term" value="C:replisome"/>
    <property type="evidence" value="ECO:0007669"/>
    <property type="project" value="TreeGrafter"/>
</dbReference>
<feature type="domain" description="Helicase ATP-binding" evidence="13">
    <location>
        <begin position="29"/>
        <end position="204"/>
    </location>
</feature>
<dbReference type="GO" id="GO:0006310">
    <property type="term" value="P:DNA recombination"/>
    <property type="evidence" value="ECO:0007669"/>
    <property type="project" value="InterPro"/>
</dbReference>
<dbReference type="PROSITE" id="PS51192">
    <property type="entry name" value="HELICASE_ATP_BIND_1"/>
    <property type="match status" value="1"/>
</dbReference>
<keyword evidence="16" id="KW-1185">Reference proteome</keyword>
<evidence type="ECO:0000313" key="15">
    <source>
        <dbReference type="EMBL" id="SUX20975.1"/>
    </source>
</evidence>
<dbReference type="Gene3D" id="3.40.50.2020">
    <property type="match status" value="1"/>
</dbReference>
<reference evidence="15 16" key="1">
    <citation type="submission" date="2018-06" db="EMBL/GenBank/DDBJ databases">
        <authorList>
            <consortium name="Pathogen Informatics"/>
            <person name="Doyle S."/>
        </authorList>
    </citation>
    <scope>NUCLEOTIDE SEQUENCE [LARGE SCALE GENOMIC DNA]</scope>
    <source>
        <strain evidence="15 16">NCTC13294</strain>
    </source>
</reference>
<dbReference type="PANTHER" id="PTHR13710">
    <property type="entry name" value="DNA HELICASE RECQ FAMILY MEMBER"/>
    <property type="match status" value="1"/>
</dbReference>
<dbReference type="InterPro" id="IPR004589">
    <property type="entry name" value="DNA_helicase_ATP-dep_RecQ"/>
</dbReference>
<organism evidence="15 16">
    <name type="scientific">Cardiobacterium valvarum</name>
    <dbReference type="NCBI Taxonomy" id="194702"/>
    <lineage>
        <taxon>Bacteria</taxon>
        <taxon>Pseudomonadati</taxon>
        <taxon>Pseudomonadota</taxon>
        <taxon>Gammaproteobacteria</taxon>
        <taxon>Cardiobacteriales</taxon>
        <taxon>Cardiobacteriaceae</taxon>
        <taxon>Cardiobacterium</taxon>
    </lineage>
</organism>
<evidence type="ECO:0000256" key="12">
    <source>
        <dbReference type="ARBA" id="ARBA00044550"/>
    </source>
</evidence>
<dbReference type="EC" id="5.6.2.4" evidence="10"/>
<evidence type="ECO:0000256" key="10">
    <source>
        <dbReference type="ARBA" id="ARBA00034808"/>
    </source>
</evidence>
<keyword evidence="6" id="KW-0067">ATP-binding</keyword>
<dbReference type="GO" id="GO:0005737">
    <property type="term" value="C:cytoplasm"/>
    <property type="evidence" value="ECO:0007669"/>
    <property type="project" value="TreeGrafter"/>
</dbReference>
<keyword evidence="8" id="KW-0413">Isomerase</keyword>
<evidence type="ECO:0000256" key="3">
    <source>
        <dbReference type="ARBA" id="ARBA00022741"/>
    </source>
</evidence>
<dbReference type="InterPro" id="IPR032284">
    <property type="entry name" value="RecQ_Zn-bd"/>
</dbReference>
<dbReference type="InterPro" id="IPR036388">
    <property type="entry name" value="WH-like_DNA-bd_sf"/>
</dbReference>
<evidence type="ECO:0000256" key="2">
    <source>
        <dbReference type="ARBA" id="ARBA00022723"/>
    </source>
</evidence>
<comment type="similarity">
    <text evidence="1">Belongs to the helicase family. RecQ subfamily.</text>
</comment>
<dbReference type="GO" id="GO:0046872">
    <property type="term" value="F:metal ion binding"/>
    <property type="evidence" value="ECO:0007669"/>
    <property type="project" value="UniProtKB-KW"/>
</dbReference>
<dbReference type="InterPro" id="IPR002464">
    <property type="entry name" value="DNA/RNA_helicase_DEAH_CS"/>
</dbReference>
<dbReference type="PROSITE" id="PS00690">
    <property type="entry name" value="DEAH_ATP_HELICASE"/>
    <property type="match status" value="1"/>
</dbReference>
<keyword evidence="7" id="KW-0238">DNA-binding</keyword>
<dbReference type="SUPFAM" id="SSF52540">
    <property type="entry name" value="P-loop containing nucleoside triphosphate hydrolases"/>
    <property type="match status" value="1"/>
</dbReference>
<evidence type="ECO:0000256" key="9">
    <source>
        <dbReference type="ARBA" id="ARBA00034617"/>
    </source>
</evidence>
<feature type="domain" description="Helicase C-terminal" evidence="14">
    <location>
        <begin position="229"/>
        <end position="390"/>
    </location>
</feature>
<dbReference type="InterPro" id="IPR001650">
    <property type="entry name" value="Helicase_C-like"/>
</dbReference>
<evidence type="ECO:0000256" key="7">
    <source>
        <dbReference type="ARBA" id="ARBA00023125"/>
    </source>
</evidence>
<keyword evidence="3" id="KW-0547">Nucleotide-binding</keyword>
<dbReference type="SUPFAM" id="SSF53271">
    <property type="entry name" value="PRTase-like"/>
    <property type="match status" value="1"/>
</dbReference>
<evidence type="ECO:0000259" key="14">
    <source>
        <dbReference type="PROSITE" id="PS51194"/>
    </source>
</evidence>
<dbReference type="SMART" id="SM00487">
    <property type="entry name" value="DEXDc"/>
    <property type="match status" value="1"/>
</dbReference>
<protein>
    <recommendedName>
        <fullName evidence="11">ATP-dependent DNA helicase RecQ</fullName>
        <ecNumber evidence="10">5.6.2.4</ecNumber>
    </recommendedName>
    <alternativeName>
        <fullName evidence="12">DNA 3'-5' helicase RecQ</fullName>
    </alternativeName>
</protein>
<evidence type="ECO:0000256" key="8">
    <source>
        <dbReference type="ARBA" id="ARBA00023235"/>
    </source>
</evidence>
<evidence type="ECO:0000256" key="11">
    <source>
        <dbReference type="ARBA" id="ARBA00044535"/>
    </source>
</evidence>
<accession>A0A381E404</accession>
<dbReference type="EMBL" id="UFUW01000001">
    <property type="protein sequence ID" value="SUX20975.1"/>
    <property type="molecule type" value="Genomic_DNA"/>
</dbReference>
<dbReference type="Gene3D" id="3.40.50.300">
    <property type="entry name" value="P-loop containing nucleotide triphosphate hydrolases"/>
    <property type="match status" value="2"/>
</dbReference>
<dbReference type="Proteomes" id="UP000254572">
    <property type="component" value="Unassembled WGS sequence"/>
</dbReference>
<dbReference type="InterPro" id="IPR011545">
    <property type="entry name" value="DEAD/DEAH_box_helicase_dom"/>
</dbReference>
<name>A0A381E404_9GAMM</name>
<evidence type="ECO:0000256" key="5">
    <source>
        <dbReference type="ARBA" id="ARBA00022806"/>
    </source>
</evidence>
<dbReference type="GO" id="GO:0009378">
    <property type="term" value="F:four-way junction helicase activity"/>
    <property type="evidence" value="ECO:0007669"/>
    <property type="project" value="TreeGrafter"/>
</dbReference>
<dbReference type="Pfam" id="PF00270">
    <property type="entry name" value="DEAD"/>
    <property type="match status" value="1"/>
</dbReference>
<dbReference type="PROSITE" id="PS51194">
    <property type="entry name" value="HELICASE_CTER"/>
    <property type="match status" value="1"/>
</dbReference>
<dbReference type="GO" id="GO:0043138">
    <property type="term" value="F:3'-5' DNA helicase activity"/>
    <property type="evidence" value="ECO:0007669"/>
    <property type="project" value="UniProtKB-EC"/>
</dbReference>
<evidence type="ECO:0000256" key="6">
    <source>
        <dbReference type="ARBA" id="ARBA00022840"/>
    </source>
</evidence>